<dbReference type="InterPro" id="IPR036514">
    <property type="entry name" value="SGNH_hydro_sf"/>
</dbReference>
<gene>
    <name evidence="1" type="ORF">HLV38_03455</name>
</gene>
<reference evidence="2" key="1">
    <citation type="submission" date="2020-05" db="EMBL/GenBank/DDBJ databases">
        <title>Novel species in genus Nocardioides.</title>
        <authorList>
            <person name="Zhang G."/>
        </authorList>
    </citation>
    <scope>NUCLEOTIDE SEQUENCE [LARGE SCALE GENOMIC DNA]</scope>
    <source>
        <strain evidence="2">zg-1050</strain>
    </source>
</reference>
<dbReference type="CDD" id="cd00229">
    <property type="entry name" value="SGNH_hydrolase"/>
    <property type="match status" value="1"/>
</dbReference>
<dbReference type="InterPro" id="IPR032588">
    <property type="entry name" value="Lipase_GDSL_lke"/>
</dbReference>
<organism evidence="1 2">
    <name type="scientific">Berryella wangjianweii</name>
    <dbReference type="NCBI Taxonomy" id="2734634"/>
    <lineage>
        <taxon>Bacteria</taxon>
        <taxon>Bacillati</taxon>
        <taxon>Actinomycetota</taxon>
        <taxon>Coriobacteriia</taxon>
        <taxon>Eggerthellales</taxon>
        <taxon>Eggerthellaceae</taxon>
        <taxon>Berryella</taxon>
    </lineage>
</organism>
<evidence type="ECO:0000313" key="1">
    <source>
        <dbReference type="EMBL" id="QKF07281.1"/>
    </source>
</evidence>
<dbReference type="Gene3D" id="3.40.50.1110">
    <property type="entry name" value="SGNH hydrolase"/>
    <property type="match status" value="1"/>
</dbReference>
<dbReference type="GO" id="GO:0016787">
    <property type="term" value="F:hydrolase activity"/>
    <property type="evidence" value="ECO:0007669"/>
    <property type="project" value="UniProtKB-KW"/>
</dbReference>
<sequence length="328" mass="35292">MRSAGWKERAVTRWVSVLGDSISTFEGVTNQGFAVFYEGALCADTGVRSVGDTWWMQVIDALGGTLLRNGAWSGSCVQGAGHPAGCSLQRARALARSDDGAPNTTPDDVLVYIGINDYGWGSELNHLAARGNALPECLSEDQLPAVCAPAQAERDAAERFGEAYEAMLRNVRVMYPQARVWCLSLVPGRVRGCARSTHAYAFRGEPFAAYNQAIARASRAAGCRFCDATALGYDLDTREGTHPTALGMEQLAWLACRAMATAGEEGFDPAVLTRPYPGGEGFRSDDPCVSPGRSCVGCPHALDTSRTWMHVCCARERAARCWQREPGA</sequence>
<keyword evidence="2" id="KW-1185">Reference proteome</keyword>
<dbReference type="Proteomes" id="UP000503297">
    <property type="component" value="Chromosome"/>
</dbReference>
<proteinExistence type="predicted"/>
<protein>
    <submittedName>
        <fullName evidence="1">SGNH/GDSL hydrolase family protein</fullName>
    </submittedName>
</protein>
<name>A0A6M8J2E2_9ACTN</name>
<dbReference type="AlphaFoldDB" id="A0A6M8J2E2"/>
<dbReference type="KEGG" id="bwa:HLV38_03455"/>
<dbReference type="Pfam" id="PF16255">
    <property type="entry name" value="Lipase_GDSL_lke"/>
    <property type="match status" value="1"/>
</dbReference>
<accession>A0A6M8J2E2</accession>
<dbReference type="SUPFAM" id="SSF52266">
    <property type="entry name" value="SGNH hydrolase"/>
    <property type="match status" value="1"/>
</dbReference>
<evidence type="ECO:0000313" key="2">
    <source>
        <dbReference type="Proteomes" id="UP000503297"/>
    </source>
</evidence>
<dbReference type="EMBL" id="CP053716">
    <property type="protein sequence ID" value="QKF07281.1"/>
    <property type="molecule type" value="Genomic_DNA"/>
</dbReference>
<keyword evidence="1" id="KW-0378">Hydrolase</keyword>